<evidence type="ECO:0000313" key="3">
    <source>
        <dbReference type="Proteomes" id="UP000076871"/>
    </source>
</evidence>
<evidence type="ECO:0000313" key="2">
    <source>
        <dbReference type="EMBL" id="KZT02326.1"/>
    </source>
</evidence>
<dbReference type="AlphaFoldDB" id="A0A165C7A7"/>
<proteinExistence type="predicted"/>
<sequence>MEMTNMGLNNAYDINFDFTNFSHTDILNAPLFPSLIAATSEINNALVIQAPTASSMSEAPSTSSFPLNLPSSLSSLLAPMSSAAMSPSSTSDSQAGTATGLGTTTPAAQVSHEQRVDAAIPAVPPHMPAKQPNADSDASSCPKRQMKKPARPDATPLWEQWELPASGAKRAEKEKNQRTKENGPAEVGQK</sequence>
<dbReference type="RefSeq" id="XP_040760066.1">
    <property type="nucleotide sequence ID" value="XM_040913164.1"/>
</dbReference>
<feature type="region of interest" description="Disordered" evidence="1">
    <location>
        <begin position="80"/>
        <end position="190"/>
    </location>
</feature>
<reference evidence="2 3" key="1">
    <citation type="journal article" date="2016" name="Mol. Biol. Evol.">
        <title>Comparative Genomics of Early-Diverging Mushroom-Forming Fungi Provides Insights into the Origins of Lignocellulose Decay Capabilities.</title>
        <authorList>
            <person name="Nagy L.G."/>
            <person name="Riley R."/>
            <person name="Tritt A."/>
            <person name="Adam C."/>
            <person name="Daum C."/>
            <person name="Floudas D."/>
            <person name="Sun H."/>
            <person name="Yadav J.S."/>
            <person name="Pangilinan J."/>
            <person name="Larsson K.H."/>
            <person name="Matsuura K."/>
            <person name="Barry K."/>
            <person name="Labutti K."/>
            <person name="Kuo R."/>
            <person name="Ohm R.A."/>
            <person name="Bhattacharya S.S."/>
            <person name="Shirouzu T."/>
            <person name="Yoshinaga Y."/>
            <person name="Martin F.M."/>
            <person name="Grigoriev I.V."/>
            <person name="Hibbett D.S."/>
        </authorList>
    </citation>
    <scope>NUCLEOTIDE SEQUENCE [LARGE SCALE GENOMIC DNA]</scope>
    <source>
        <strain evidence="2 3">93-53</strain>
    </source>
</reference>
<dbReference type="Proteomes" id="UP000076871">
    <property type="component" value="Unassembled WGS sequence"/>
</dbReference>
<dbReference type="GeneID" id="63830192"/>
<accession>A0A165C7A7</accession>
<gene>
    <name evidence="2" type="ORF">LAESUDRAFT_762894</name>
</gene>
<feature type="compositionally biased region" description="Basic and acidic residues" evidence="1">
    <location>
        <begin position="169"/>
        <end position="190"/>
    </location>
</feature>
<dbReference type="EMBL" id="KV427653">
    <property type="protein sequence ID" value="KZT02326.1"/>
    <property type="molecule type" value="Genomic_DNA"/>
</dbReference>
<name>A0A165C7A7_9APHY</name>
<protein>
    <submittedName>
        <fullName evidence="2">Uncharacterized protein</fullName>
    </submittedName>
</protein>
<dbReference type="InParanoid" id="A0A165C7A7"/>
<organism evidence="2 3">
    <name type="scientific">Laetiporus sulphureus 93-53</name>
    <dbReference type="NCBI Taxonomy" id="1314785"/>
    <lineage>
        <taxon>Eukaryota</taxon>
        <taxon>Fungi</taxon>
        <taxon>Dikarya</taxon>
        <taxon>Basidiomycota</taxon>
        <taxon>Agaricomycotina</taxon>
        <taxon>Agaricomycetes</taxon>
        <taxon>Polyporales</taxon>
        <taxon>Laetiporus</taxon>
    </lineage>
</organism>
<keyword evidence="3" id="KW-1185">Reference proteome</keyword>
<evidence type="ECO:0000256" key="1">
    <source>
        <dbReference type="SAM" id="MobiDB-lite"/>
    </source>
</evidence>
<feature type="compositionally biased region" description="Low complexity" evidence="1">
    <location>
        <begin position="80"/>
        <end position="108"/>
    </location>
</feature>